<gene>
    <name evidence="7" type="ORF">UFOPK3444_00155</name>
</gene>
<comment type="similarity">
    <text evidence="1">Belongs to the CcmH/CycL/Ccl2/NrfF family.</text>
</comment>
<feature type="transmembrane region" description="Helical" evidence="5">
    <location>
        <begin position="104"/>
        <end position="126"/>
    </location>
</feature>
<dbReference type="InterPro" id="IPR038297">
    <property type="entry name" value="CcmH/CycL/NrfF/Ccl2_sf"/>
</dbReference>
<keyword evidence="4" id="KW-0408">Iron</keyword>
<sequence>MTSHLRFRQPVAALLLALLMLAGPTQAIANNAHPTLAEVEDEVMCTVCGVPLSLAREAPAAKRERVLILSLIKQGQTKQQIEDSLVASYGPQVLATPKAEGFDLWAWLVPVLLIASAFAGLVLILLRWVRSRGKVAQSGESDPPVAPISGPDAAMVDEALRSDSNS</sequence>
<evidence type="ECO:0000256" key="1">
    <source>
        <dbReference type="ARBA" id="ARBA00010342"/>
    </source>
</evidence>
<evidence type="ECO:0000256" key="2">
    <source>
        <dbReference type="ARBA" id="ARBA00022617"/>
    </source>
</evidence>
<keyword evidence="2" id="KW-0349">Heme</keyword>
<evidence type="ECO:0000256" key="4">
    <source>
        <dbReference type="ARBA" id="ARBA00023004"/>
    </source>
</evidence>
<dbReference type="Gene3D" id="1.10.8.640">
    <property type="entry name" value="Cytochrome C biogenesis protein"/>
    <property type="match status" value="1"/>
</dbReference>
<evidence type="ECO:0000256" key="5">
    <source>
        <dbReference type="SAM" id="Phobius"/>
    </source>
</evidence>
<evidence type="ECO:0000256" key="3">
    <source>
        <dbReference type="ARBA" id="ARBA00022723"/>
    </source>
</evidence>
<evidence type="ECO:0000259" key="6">
    <source>
        <dbReference type="Pfam" id="PF03918"/>
    </source>
</evidence>
<feature type="domain" description="CcmH/CycL/Ccl2/NrfF N-terminal" evidence="6">
    <location>
        <begin position="15"/>
        <end position="135"/>
    </location>
</feature>
<accession>A0A6J7CS91</accession>
<protein>
    <submittedName>
        <fullName evidence="7">Unannotated protein</fullName>
    </submittedName>
</protein>
<dbReference type="AlphaFoldDB" id="A0A6J7CS91"/>
<keyword evidence="3" id="KW-0479">Metal-binding</keyword>
<reference evidence="7" key="1">
    <citation type="submission" date="2020-05" db="EMBL/GenBank/DDBJ databases">
        <authorList>
            <person name="Chiriac C."/>
            <person name="Salcher M."/>
            <person name="Ghai R."/>
            <person name="Kavagutti S V."/>
        </authorList>
    </citation>
    <scope>NUCLEOTIDE SEQUENCE</scope>
</reference>
<dbReference type="CDD" id="cd16378">
    <property type="entry name" value="CcmH_N"/>
    <property type="match status" value="1"/>
</dbReference>
<keyword evidence="5" id="KW-0472">Membrane</keyword>
<keyword evidence="5" id="KW-0812">Transmembrane</keyword>
<proteinExistence type="inferred from homology"/>
<dbReference type="InterPro" id="IPR005616">
    <property type="entry name" value="CcmH/CycL/Ccl2/NrfF_N"/>
</dbReference>
<name>A0A6J7CS91_9ZZZZ</name>
<organism evidence="7">
    <name type="scientific">freshwater metagenome</name>
    <dbReference type="NCBI Taxonomy" id="449393"/>
    <lineage>
        <taxon>unclassified sequences</taxon>
        <taxon>metagenomes</taxon>
        <taxon>ecological metagenomes</taxon>
    </lineage>
</organism>
<evidence type="ECO:0000313" key="7">
    <source>
        <dbReference type="EMBL" id="CAB4860721.1"/>
    </source>
</evidence>
<dbReference type="GO" id="GO:0046872">
    <property type="term" value="F:metal ion binding"/>
    <property type="evidence" value="ECO:0007669"/>
    <property type="project" value="UniProtKB-KW"/>
</dbReference>
<keyword evidence="5" id="KW-1133">Transmembrane helix</keyword>
<dbReference type="EMBL" id="CAFBLU010000002">
    <property type="protein sequence ID" value="CAB4860721.1"/>
    <property type="molecule type" value="Genomic_DNA"/>
</dbReference>
<dbReference type="Pfam" id="PF03918">
    <property type="entry name" value="CcmH"/>
    <property type="match status" value="1"/>
</dbReference>